<dbReference type="PANTHER" id="PTHR47058:SF3">
    <property type="entry name" value="REPLICATION PROTEIN A 14 KDA SUBUNIT A-RELATED"/>
    <property type="match status" value="1"/>
</dbReference>
<dbReference type="GO" id="GO:0006310">
    <property type="term" value="P:DNA recombination"/>
    <property type="evidence" value="ECO:0007669"/>
    <property type="project" value="InterPro"/>
</dbReference>
<comment type="similarity">
    <text evidence="2">Belongs to the replication factor A protein 3 family.</text>
</comment>
<evidence type="ECO:0000256" key="3">
    <source>
        <dbReference type="ARBA" id="ARBA00023242"/>
    </source>
</evidence>
<dbReference type="GO" id="GO:0031981">
    <property type="term" value="C:nuclear lumen"/>
    <property type="evidence" value="ECO:0007669"/>
    <property type="project" value="UniProtKB-ARBA"/>
</dbReference>
<dbReference type="Proteomes" id="UP001205105">
    <property type="component" value="Unassembled WGS sequence"/>
</dbReference>
<evidence type="ECO:0008006" key="6">
    <source>
        <dbReference type="Google" id="ProtNLM"/>
    </source>
</evidence>
<dbReference type="Gene3D" id="2.40.50.140">
    <property type="entry name" value="Nucleic acid-binding proteins"/>
    <property type="match status" value="1"/>
</dbReference>
<reference evidence="4" key="1">
    <citation type="submission" date="2020-11" db="EMBL/GenBank/DDBJ databases">
        <title>Chlorella ohadii genome sequencing and assembly.</title>
        <authorList>
            <person name="Murik O."/>
            <person name="Treves H."/>
            <person name="Kedem I."/>
            <person name="Shotland Y."/>
            <person name="Kaplan A."/>
        </authorList>
    </citation>
    <scope>NUCLEOTIDE SEQUENCE</scope>
    <source>
        <strain evidence="4">1</strain>
    </source>
</reference>
<evidence type="ECO:0000256" key="1">
    <source>
        <dbReference type="ARBA" id="ARBA00004123"/>
    </source>
</evidence>
<accession>A0AAD5DTM1</accession>
<dbReference type="SUPFAM" id="SSF50249">
    <property type="entry name" value="Nucleic acid-binding proteins"/>
    <property type="match status" value="1"/>
</dbReference>
<evidence type="ECO:0000313" key="4">
    <source>
        <dbReference type="EMBL" id="KAI7843805.1"/>
    </source>
</evidence>
<dbReference type="AlphaFoldDB" id="A0AAD5DTM1"/>
<evidence type="ECO:0000256" key="2">
    <source>
        <dbReference type="ARBA" id="ARBA00009761"/>
    </source>
</evidence>
<dbReference type="Pfam" id="PF08661">
    <property type="entry name" value="Rep_fac-A_3"/>
    <property type="match status" value="1"/>
</dbReference>
<keyword evidence="3" id="KW-0539">Nucleus</keyword>
<name>A0AAD5DTM1_9CHLO</name>
<gene>
    <name evidence="4" type="ORF">COHA_002703</name>
</gene>
<proteinExistence type="inferred from homology"/>
<evidence type="ECO:0000313" key="5">
    <source>
        <dbReference type="Proteomes" id="UP001205105"/>
    </source>
</evidence>
<comment type="subcellular location">
    <subcellularLocation>
        <location evidence="1">Nucleus</location>
    </subcellularLocation>
</comment>
<dbReference type="InterPro" id="IPR012340">
    <property type="entry name" value="NA-bd_OB-fold"/>
</dbReference>
<dbReference type="PANTHER" id="PTHR47058">
    <property type="entry name" value="REPLICATION PROTEIN A 14 KDA SUBUNIT A-RELATED"/>
    <property type="match status" value="1"/>
</dbReference>
<organism evidence="4 5">
    <name type="scientific">Chlorella ohadii</name>
    <dbReference type="NCBI Taxonomy" id="2649997"/>
    <lineage>
        <taxon>Eukaryota</taxon>
        <taxon>Viridiplantae</taxon>
        <taxon>Chlorophyta</taxon>
        <taxon>core chlorophytes</taxon>
        <taxon>Trebouxiophyceae</taxon>
        <taxon>Chlorellales</taxon>
        <taxon>Chlorellaceae</taxon>
        <taxon>Chlorella clade</taxon>
        <taxon>Chlorella</taxon>
    </lineage>
</organism>
<comment type="caution">
    <text evidence="4">The sequence shown here is derived from an EMBL/GenBank/DDBJ whole genome shotgun (WGS) entry which is preliminary data.</text>
</comment>
<dbReference type="GO" id="GO:0006281">
    <property type="term" value="P:DNA repair"/>
    <property type="evidence" value="ECO:0007669"/>
    <property type="project" value="InterPro"/>
</dbReference>
<dbReference type="GO" id="GO:0003677">
    <property type="term" value="F:DNA binding"/>
    <property type="evidence" value="ECO:0007669"/>
    <property type="project" value="InterPro"/>
</dbReference>
<dbReference type="EMBL" id="JADXDR010000036">
    <property type="protein sequence ID" value="KAI7843805.1"/>
    <property type="molecule type" value="Genomic_DNA"/>
</dbReference>
<keyword evidence="5" id="KW-1185">Reference proteome</keyword>
<dbReference type="CDD" id="cd04479">
    <property type="entry name" value="RPA3"/>
    <property type="match status" value="1"/>
</dbReference>
<dbReference type="InterPro" id="IPR013970">
    <property type="entry name" value="Rfa2"/>
</dbReference>
<protein>
    <recommendedName>
        <fullName evidence="6">Replication factor A protein 3</fullName>
    </recommendedName>
</protein>
<dbReference type="GO" id="GO:0006260">
    <property type="term" value="P:DNA replication"/>
    <property type="evidence" value="ECO:0007669"/>
    <property type="project" value="InterPro"/>
</dbReference>
<sequence length="111" mass="12089">MATLDCSNPAPRVNAQQLSQFVGKRVTLVGRIEGVEGNTLQLRTPDNGVIAVQLQNMAPQVSLLEVQGLVNSPTSVTEETLTPLSDNFDLANYGELCKLAHSPQFRHMFLP</sequence>